<evidence type="ECO:0000256" key="2">
    <source>
        <dbReference type="ARBA" id="ARBA00022692"/>
    </source>
</evidence>
<comment type="caution">
    <text evidence="6">The sequence shown here is derived from an EMBL/GenBank/DDBJ whole genome shotgun (WGS) entry which is preliminary data.</text>
</comment>
<reference evidence="6 7" key="1">
    <citation type="submission" date="2019-06" db="EMBL/GenBank/DDBJ databases">
        <title>Genome sequence analysis of &gt;100 Bacillus licheniformis strains suggests intrinsic resistance to this species.</title>
        <authorList>
            <person name="Wels M."/>
            <person name="Siezen R.J."/>
            <person name="Johansen E."/>
            <person name="Stuer-Lauridsen B."/>
            <person name="Bjerre K."/>
            <person name="Nielsen B.K.K."/>
        </authorList>
    </citation>
    <scope>NUCLEOTIDE SEQUENCE [LARGE SCALE GENOMIC DNA]</scope>
    <source>
        <strain evidence="6 7">BAC-16736</strain>
    </source>
</reference>
<evidence type="ECO:0000256" key="1">
    <source>
        <dbReference type="ARBA" id="ARBA00022475"/>
    </source>
</evidence>
<keyword evidence="3 5" id="KW-1133">Transmembrane helix</keyword>
<keyword evidence="1" id="KW-1003">Cell membrane</keyword>
<protein>
    <submittedName>
        <fullName evidence="6">Manganese efflux pump MntP</fullName>
    </submittedName>
</protein>
<feature type="transmembrane region" description="Helical" evidence="5">
    <location>
        <begin position="101"/>
        <end position="118"/>
    </location>
</feature>
<evidence type="ECO:0000313" key="6">
    <source>
        <dbReference type="EMBL" id="TWL34113.1"/>
    </source>
</evidence>
<dbReference type="InterPro" id="IPR003810">
    <property type="entry name" value="Mntp/YtaF"/>
</dbReference>
<feature type="transmembrane region" description="Helical" evidence="5">
    <location>
        <begin position="34"/>
        <end position="56"/>
    </location>
</feature>
<evidence type="ECO:0000256" key="3">
    <source>
        <dbReference type="ARBA" id="ARBA00022989"/>
    </source>
</evidence>
<feature type="transmembrane region" description="Helical" evidence="5">
    <location>
        <begin position="167"/>
        <end position="187"/>
    </location>
</feature>
<keyword evidence="4 5" id="KW-0472">Membrane</keyword>
<dbReference type="NCBIfam" id="TIGR02840">
    <property type="entry name" value="spore_YtaF"/>
    <property type="match status" value="1"/>
</dbReference>
<accession>A0A8B5YIW9</accession>
<name>A0A8B5YIW9_BACLI</name>
<organism evidence="6 7">
    <name type="scientific">Bacillus licheniformis</name>
    <dbReference type="NCBI Taxonomy" id="1402"/>
    <lineage>
        <taxon>Bacteria</taxon>
        <taxon>Bacillati</taxon>
        <taxon>Bacillota</taxon>
        <taxon>Bacilli</taxon>
        <taxon>Bacillales</taxon>
        <taxon>Bacillaceae</taxon>
        <taxon>Bacillus</taxon>
    </lineage>
</organism>
<sequence length="242" mass="26831">MVFFFHIYKKPRKLPLGCMTYTARINRKEEPDMMFASFLLLAFAVSLDSFSVGFTYGLRKMKIPFKAILIIAFCSGAVMYIAMMIGTLLAKFLPVVVTERLGAVILMGIGAWVLYQFFRPEKEQDLVFSEKTLINLELKSLGIVIHILRKPTSADIDKSGIITGIEAFLLGFALSIDAFGAGIGAAALGFSPVPMSITVGIMSSLFVFCGIQAGRFLSKWNWMDKLTFLPGILLIMIGIWKL</sequence>
<feature type="transmembrane region" description="Helical" evidence="5">
    <location>
        <begin position="223"/>
        <end position="240"/>
    </location>
</feature>
<gene>
    <name evidence="6" type="ORF">CHCC16736_1893</name>
</gene>
<keyword evidence="2 5" id="KW-0812">Transmembrane</keyword>
<dbReference type="Proteomes" id="UP000435910">
    <property type="component" value="Unassembled WGS sequence"/>
</dbReference>
<dbReference type="Pfam" id="PF02659">
    <property type="entry name" value="Mntp"/>
    <property type="match status" value="2"/>
</dbReference>
<dbReference type="AlphaFoldDB" id="A0A8B5YIW9"/>
<dbReference type="InterPro" id="IPR014205">
    <property type="entry name" value="Spore_YtaF"/>
</dbReference>
<dbReference type="PANTHER" id="PTHR35529:SF2">
    <property type="entry name" value="SPORULATION PROTEIN YTAF-RELATED"/>
    <property type="match status" value="1"/>
</dbReference>
<dbReference type="PANTHER" id="PTHR35529">
    <property type="entry name" value="MANGANESE EFFLUX PUMP MNTP-RELATED"/>
    <property type="match status" value="1"/>
</dbReference>
<feature type="transmembrane region" description="Helical" evidence="5">
    <location>
        <begin position="193"/>
        <end position="211"/>
    </location>
</feature>
<evidence type="ECO:0000256" key="5">
    <source>
        <dbReference type="SAM" id="Phobius"/>
    </source>
</evidence>
<feature type="transmembrane region" description="Helical" evidence="5">
    <location>
        <begin position="68"/>
        <end position="89"/>
    </location>
</feature>
<dbReference type="EMBL" id="NILC01000001">
    <property type="protein sequence ID" value="TWL34113.1"/>
    <property type="molecule type" value="Genomic_DNA"/>
</dbReference>
<evidence type="ECO:0000256" key="4">
    <source>
        <dbReference type="ARBA" id="ARBA00023136"/>
    </source>
</evidence>
<proteinExistence type="predicted"/>
<evidence type="ECO:0000313" key="7">
    <source>
        <dbReference type="Proteomes" id="UP000435910"/>
    </source>
</evidence>